<evidence type="ECO:0000256" key="1">
    <source>
        <dbReference type="SAM" id="MobiDB-lite"/>
    </source>
</evidence>
<organism evidence="2 3">
    <name type="scientific">Sphaeroforma arctica JP610</name>
    <dbReference type="NCBI Taxonomy" id="667725"/>
    <lineage>
        <taxon>Eukaryota</taxon>
        <taxon>Ichthyosporea</taxon>
        <taxon>Ichthyophonida</taxon>
        <taxon>Sphaeroforma</taxon>
    </lineage>
</organism>
<feature type="compositionally biased region" description="Low complexity" evidence="1">
    <location>
        <begin position="23"/>
        <end position="38"/>
    </location>
</feature>
<dbReference type="GeneID" id="25916931"/>
<gene>
    <name evidence="2" type="ORF">SARC_16427</name>
</gene>
<proteinExistence type="predicted"/>
<evidence type="ECO:0000313" key="2">
    <source>
        <dbReference type="EMBL" id="KNC71040.1"/>
    </source>
</evidence>
<dbReference type="Proteomes" id="UP000054560">
    <property type="component" value="Unassembled WGS sequence"/>
</dbReference>
<name>A0A0L0F2U2_9EUKA</name>
<reference evidence="2 3" key="1">
    <citation type="submission" date="2011-02" db="EMBL/GenBank/DDBJ databases">
        <title>The Genome Sequence of Sphaeroforma arctica JP610.</title>
        <authorList>
            <consortium name="The Broad Institute Genome Sequencing Platform"/>
            <person name="Russ C."/>
            <person name="Cuomo C."/>
            <person name="Young S.K."/>
            <person name="Zeng Q."/>
            <person name="Gargeya S."/>
            <person name="Alvarado L."/>
            <person name="Berlin A."/>
            <person name="Chapman S.B."/>
            <person name="Chen Z."/>
            <person name="Freedman E."/>
            <person name="Gellesch M."/>
            <person name="Goldberg J."/>
            <person name="Griggs A."/>
            <person name="Gujja S."/>
            <person name="Heilman E."/>
            <person name="Heiman D."/>
            <person name="Howarth C."/>
            <person name="Mehta T."/>
            <person name="Neiman D."/>
            <person name="Pearson M."/>
            <person name="Roberts A."/>
            <person name="Saif S."/>
            <person name="Shea T."/>
            <person name="Shenoy N."/>
            <person name="Sisk P."/>
            <person name="Stolte C."/>
            <person name="Sykes S."/>
            <person name="White J."/>
            <person name="Yandava C."/>
            <person name="Burger G."/>
            <person name="Gray M.W."/>
            <person name="Holland P.W.H."/>
            <person name="King N."/>
            <person name="Lang F.B.F."/>
            <person name="Roger A.J."/>
            <person name="Ruiz-Trillo I."/>
            <person name="Haas B."/>
            <person name="Nusbaum C."/>
            <person name="Birren B."/>
        </authorList>
    </citation>
    <scope>NUCLEOTIDE SEQUENCE [LARGE SCALE GENOMIC DNA]</scope>
    <source>
        <strain evidence="2 3">JP610</strain>
    </source>
</reference>
<protein>
    <submittedName>
        <fullName evidence="2">Uncharacterized protein</fullName>
    </submittedName>
</protein>
<evidence type="ECO:0000313" key="3">
    <source>
        <dbReference type="Proteomes" id="UP000054560"/>
    </source>
</evidence>
<feature type="non-terminal residue" evidence="2">
    <location>
        <position position="57"/>
    </location>
</feature>
<dbReference type="RefSeq" id="XP_014144942.1">
    <property type="nucleotide sequence ID" value="XM_014289467.1"/>
</dbReference>
<dbReference type="EMBL" id="KQ249654">
    <property type="protein sequence ID" value="KNC71040.1"/>
    <property type="molecule type" value="Genomic_DNA"/>
</dbReference>
<keyword evidence="3" id="KW-1185">Reference proteome</keyword>
<accession>A0A0L0F2U2</accession>
<feature type="region of interest" description="Disordered" evidence="1">
    <location>
        <begin position="1"/>
        <end position="57"/>
    </location>
</feature>
<sequence>MSRNAARDRKHRSSSPYKRQNSPRPAMNPVPAAVAATEPADEVNAPVTDGSLTDLIA</sequence>
<dbReference type="AlphaFoldDB" id="A0A0L0F2U2"/>